<evidence type="ECO:0000256" key="1">
    <source>
        <dbReference type="ARBA" id="ARBA00004123"/>
    </source>
</evidence>
<comment type="function">
    <text evidence="4">DNA-dependent RNA polymerase catalyzes the transcription of DNA into RNA using the four ribonucleoside triphosphates as substrates. Specific peripheric component of RNA polymerase III which synthesizes small RNAs, such as 5S rRNA and tRNAs.</text>
</comment>
<dbReference type="PIRSF" id="PIRSF000777">
    <property type="entry name" value="RNA_polIII_C31"/>
    <property type="match status" value="1"/>
</dbReference>
<name>A0AA39Z3G9_9PEZI</name>
<dbReference type="PANTHER" id="PTHR15367:SF2">
    <property type="entry name" value="DNA-DIRECTED RNA POLYMERASE III SUBUNIT"/>
    <property type="match status" value="1"/>
</dbReference>
<comment type="caution">
    <text evidence="6">The sequence shown here is derived from an EMBL/GenBank/DDBJ whole genome shotgun (WGS) entry which is preliminary data.</text>
</comment>
<accession>A0AA39Z3G9</accession>
<dbReference type="PANTHER" id="PTHR15367">
    <property type="entry name" value="DNA-DIRECTED RNA POLYMERASE III"/>
    <property type="match status" value="1"/>
</dbReference>
<sequence length="284" mass="32030">MFRGGRGGRGRGRGGPMMSNRREIAQNSVPWAIDPKDGILLDGKPSDTYPVWDVPKPPTLTKKEEKQLDYFLIFREQAHDSPLYTEPPPRSKDSRRRAYGQAQINSRYADESKATIDPFTAIDTYSKRFERKKRTLPDFSNLPFAKEFFPAELHATIEGLDDPNADRKRRRTGPKTLALSNITSYGADDWDEEGGEVNGQPDFNKALELLDNVEKLDGEDAFLSGEEDDWGNNEDEDNEDAADAEAADQYDDESEDDYNAEQYFDNDDEDYGDDAGDDGAEGVF</sequence>
<comment type="similarity">
    <text evidence="2 4">Belongs to the eukaryotic RPC7 RNA polymerase subunit family.</text>
</comment>
<dbReference type="Pfam" id="PF11705">
    <property type="entry name" value="RNA_pol_3_Rpc31"/>
    <property type="match status" value="1"/>
</dbReference>
<dbReference type="GO" id="GO:0006383">
    <property type="term" value="P:transcription by RNA polymerase III"/>
    <property type="evidence" value="ECO:0007669"/>
    <property type="project" value="UniProtKB-UniRule"/>
</dbReference>
<proteinExistence type="inferred from homology"/>
<evidence type="ECO:0000313" key="7">
    <source>
        <dbReference type="Proteomes" id="UP001174997"/>
    </source>
</evidence>
<feature type="region of interest" description="Disordered" evidence="5">
    <location>
        <begin position="217"/>
        <end position="284"/>
    </location>
</feature>
<reference evidence="6" key="1">
    <citation type="submission" date="2023-06" db="EMBL/GenBank/DDBJ databases">
        <title>Genome-scale phylogeny and comparative genomics of the fungal order Sordariales.</title>
        <authorList>
            <consortium name="Lawrence Berkeley National Laboratory"/>
            <person name="Hensen N."/>
            <person name="Bonometti L."/>
            <person name="Westerberg I."/>
            <person name="Brannstrom I.O."/>
            <person name="Guillou S."/>
            <person name="Cros-Aarteil S."/>
            <person name="Calhoun S."/>
            <person name="Haridas S."/>
            <person name="Kuo A."/>
            <person name="Mondo S."/>
            <person name="Pangilinan J."/>
            <person name="Riley R."/>
            <person name="Labutti K."/>
            <person name="Andreopoulos B."/>
            <person name="Lipzen A."/>
            <person name="Chen C."/>
            <person name="Yanf M."/>
            <person name="Daum C."/>
            <person name="Ng V."/>
            <person name="Clum A."/>
            <person name="Steindorff A."/>
            <person name="Ohm R."/>
            <person name="Martin F."/>
            <person name="Silar P."/>
            <person name="Natvig D."/>
            <person name="Lalanne C."/>
            <person name="Gautier V."/>
            <person name="Ament-Velasquez S.L."/>
            <person name="Kruys A."/>
            <person name="Hutchinson M.I."/>
            <person name="Powell A.J."/>
            <person name="Barry K."/>
            <person name="Miller A.N."/>
            <person name="Grigoriev I.V."/>
            <person name="Debuchy R."/>
            <person name="Gladieux P."/>
            <person name="Thoren M.H."/>
            <person name="Johannesson H."/>
        </authorList>
    </citation>
    <scope>NUCLEOTIDE SEQUENCE</scope>
    <source>
        <strain evidence="6">CBS 307.81</strain>
    </source>
</reference>
<protein>
    <recommendedName>
        <fullName evidence="4">DNA-directed RNA polymerase III subunit</fullName>
    </recommendedName>
</protein>
<evidence type="ECO:0000256" key="2">
    <source>
        <dbReference type="ARBA" id="ARBA00008352"/>
    </source>
</evidence>
<keyword evidence="6" id="KW-0804">Transcription</keyword>
<dbReference type="GO" id="GO:0005666">
    <property type="term" value="C:RNA polymerase III complex"/>
    <property type="evidence" value="ECO:0007669"/>
    <property type="project" value="UniProtKB-UniRule"/>
</dbReference>
<feature type="compositionally biased region" description="Basic residues" evidence="5">
    <location>
        <begin position="1"/>
        <end position="12"/>
    </location>
</feature>
<keyword evidence="7" id="KW-1185">Reference proteome</keyword>
<evidence type="ECO:0000256" key="3">
    <source>
        <dbReference type="ARBA" id="ARBA00023242"/>
    </source>
</evidence>
<organism evidence="6 7">
    <name type="scientific">Cercophora samala</name>
    <dbReference type="NCBI Taxonomy" id="330535"/>
    <lineage>
        <taxon>Eukaryota</taxon>
        <taxon>Fungi</taxon>
        <taxon>Dikarya</taxon>
        <taxon>Ascomycota</taxon>
        <taxon>Pezizomycotina</taxon>
        <taxon>Sordariomycetes</taxon>
        <taxon>Sordariomycetidae</taxon>
        <taxon>Sordariales</taxon>
        <taxon>Lasiosphaeriaceae</taxon>
        <taxon>Cercophora</taxon>
    </lineage>
</organism>
<evidence type="ECO:0000256" key="4">
    <source>
        <dbReference type="PIRNR" id="PIRNR000777"/>
    </source>
</evidence>
<feature type="compositionally biased region" description="Acidic residues" evidence="5">
    <location>
        <begin position="219"/>
        <end position="284"/>
    </location>
</feature>
<dbReference type="AlphaFoldDB" id="A0AA39Z3G9"/>
<feature type="region of interest" description="Disordered" evidence="5">
    <location>
        <begin position="79"/>
        <end position="110"/>
    </location>
</feature>
<comment type="subunit">
    <text evidence="4">Component of the RNA polymerase III (Pol III) complex.</text>
</comment>
<dbReference type="EMBL" id="JAULSY010000129">
    <property type="protein sequence ID" value="KAK0663466.1"/>
    <property type="molecule type" value="Genomic_DNA"/>
</dbReference>
<feature type="region of interest" description="Disordered" evidence="5">
    <location>
        <begin position="1"/>
        <end position="29"/>
    </location>
</feature>
<evidence type="ECO:0000313" key="6">
    <source>
        <dbReference type="EMBL" id="KAK0663466.1"/>
    </source>
</evidence>
<feature type="region of interest" description="Disordered" evidence="5">
    <location>
        <begin position="157"/>
        <end position="176"/>
    </location>
</feature>
<comment type="subcellular location">
    <subcellularLocation>
        <location evidence="1 4">Nucleus</location>
    </subcellularLocation>
</comment>
<gene>
    <name evidence="6" type="ORF">QBC41DRAFT_350163</name>
</gene>
<dbReference type="Proteomes" id="UP001174997">
    <property type="component" value="Unassembled WGS sequence"/>
</dbReference>
<evidence type="ECO:0000256" key="5">
    <source>
        <dbReference type="SAM" id="MobiDB-lite"/>
    </source>
</evidence>
<keyword evidence="3 4" id="KW-0539">Nucleus</keyword>
<keyword evidence="6" id="KW-0240">DNA-directed RNA polymerase</keyword>
<dbReference type="InterPro" id="IPR024661">
    <property type="entry name" value="RNA_pol_III_Rpc31"/>
</dbReference>